<accession>A0A1L4FRG1</accession>
<dbReference type="KEGG" id="mpul:BLA55_00655"/>
<gene>
    <name evidence="1" type="ORF">BLA55_00655</name>
</gene>
<reference evidence="2" key="1">
    <citation type="submission" date="2016-10" db="EMBL/GenBank/DDBJ databases">
        <authorList>
            <person name="Beylefeld A."/>
            <person name="Abolnik C."/>
        </authorList>
    </citation>
    <scope>NUCLEOTIDE SEQUENCE [LARGE SCALE GENOMIC DNA]</scope>
    <source>
        <strain evidence="2">B359_6</strain>
    </source>
</reference>
<sequence length="69" mass="8125">MEPEEFFTKLPTSKNRNKLIAKIFKNANLIPNDVTGFIKIMQICHNIDLKIEFFKTSDDFSVTIYHDNF</sequence>
<name>A0A1L4FRG1_9BACT</name>
<dbReference type="InterPro" id="IPR038475">
    <property type="entry name" value="RecG_C_sf"/>
</dbReference>
<proteinExistence type="predicted"/>
<dbReference type="Pfam" id="PF13749">
    <property type="entry name" value="HATPase_c_4"/>
    <property type="match status" value="1"/>
</dbReference>
<evidence type="ECO:0000313" key="1">
    <source>
        <dbReference type="EMBL" id="APJ38200.1"/>
    </source>
</evidence>
<dbReference type="Proteomes" id="UP000184322">
    <property type="component" value="Chromosome"/>
</dbReference>
<keyword evidence="2" id="KW-1185">Reference proteome</keyword>
<dbReference type="EMBL" id="CP017813">
    <property type="protein sequence ID" value="APJ38200.1"/>
    <property type="molecule type" value="Genomic_DNA"/>
</dbReference>
<evidence type="ECO:0000313" key="2">
    <source>
        <dbReference type="Proteomes" id="UP000184322"/>
    </source>
</evidence>
<dbReference type="AlphaFoldDB" id="A0A1L4FRG1"/>
<dbReference type="Gene3D" id="3.30.565.60">
    <property type="match status" value="1"/>
</dbReference>
<organism evidence="1 2">
    <name type="scientific">Mycoplasmopsis pullorum</name>
    <dbReference type="NCBI Taxonomy" id="48003"/>
    <lineage>
        <taxon>Bacteria</taxon>
        <taxon>Bacillati</taxon>
        <taxon>Mycoplasmatota</taxon>
        <taxon>Mycoplasmoidales</taxon>
        <taxon>Metamycoplasmataceae</taxon>
        <taxon>Mycoplasmopsis</taxon>
    </lineage>
</organism>
<protein>
    <submittedName>
        <fullName evidence="1">Uncharacterized protein</fullName>
    </submittedName>
</protein>